<feature type="region of interest" description="Disordered" evidence="1">
    <location>
        <begin position="1"/>
        <end position="37"/>
    </location>
</feature>
<evidence type="ECO:0000313" key="3">
    <source>
        <dbReference type="Proteomes" id="UP001458415"/>
    </source>
</evidence>
<feature type="compositionally biased region" description="Basic and acidic residues" evidence="1">
    <location>
        <begin position="1"/>
        <end position="10"/>
    </location>
</feature>
<protein>
    <submittedName>
        <fullName evidence="2">Uncharacterized protein</fullName>
    </submittedName>
</protein>
<evidence type="ECO:0000313" key="2">
    <source>
        <dbReference type="EMBL" id="MER6981314.1"/>
    </source>
</evidence>
<organism evidence="2 3">
    <name type="scientific">Streptomyces carpinensis</name>
    <dbReference type="NCBI Taxonomy" id="66369"/>
    <lineage>
        <taxon>Bacteria</taxon>
        <taxon>Bacillati</taxon>
        <taxon>Actinomycetota</taxon>
        <taxon>Actinomycetes</taxon>
        <taxon>Kitasatosporales</taxon>
        <taxon>Streptomycetaceae</taxon>
        <taxon>Streptomyces</taxon>
    </lineage>
</organism>
<dbReference type="EMBL" id="JBEPCU010000737">
    <property type="protein sequence ID" value="MER6981314.1"/>
    <property type="molecule type" value="Genomic_DNA"/>
</dbReference>
<accession>A0ABV1WAT1</accession>
<reference evidence="2 3" key="1">
    <citation type="submission" date="2024-06" db="EMBL/GenBank/DDBJ databases">
        <title>The Natural Products Discovery Center: Release of the First 8490 Sequenced Strains for Exploring Actinobacteria Biosynthetic Diversity.</title>
        <authorList>
            <person name="Kalkreuter E."/>
            <person name="Kautsar S.A."/>
            <person name="Yang D."/>
            <person name="Bader C.D."/>
            <person name="Teijaro C.N."/>
            <person name="Fluegel L."/>
            <person name="Davis C.M."/>
            <person name="Simpson J.R."/>
            <person name="Lauterbach L."/>
            <person name="Steele A.D."/>
            <person name="Gui C."/>
            <person name="Meng S."/>
            <person name="Li G."/>
            <person name="Viehrig K."/>
            <person name="Ye F."/>
            <person name="Su P."/>
            <person name="Kiefer A.F."/>
            <person name="Nichols A."/>
            <person name="Cepeda A.J."/>
            <person name="Yan W."/>
            <person name="Fan B."/>
            <person name="Jiang Y."/>
            <person name="Adhikari A."/>
            <person name="Zheng C.-J."/>
            <person name="Schuster L."/>
            <person name="Cowan T.M."/>
            <person name="Smanski M.J."/>
            <person name="Chevrette M.G."/>
            <person name="De Carvalho L.P.S."/>
            <person name="Shen B."/>
        </authorList>
    </citation>
    <scope>NUCLEOTIDE SEQUENCE [LARGE SCALE GENOMIC DNA]</scope>
    <source>
        <strain evidence="2 3">NPDC000634</strain>
    </source>
</reference>
<keyword evidence="3" id="KW-1185">Reference proteome</keyword>
<gene>
    <name evidence="2" type="ORF">ABT317_31160</name>
</gene>
<evidence type="ECO:0000256" key="1">
    <source>
        <dbReference type="SAM" id="MobiDB-lite"/>
    </source>
</evidence>
<dbReference type="Proteomes" id="UP001458415">
    <property type="component" value="Unassembled WGS sequence"/>
</dbReference>
<feature type="compositionally biased region" description="Basic residues" evidence="1">
    <location>
        <begin position="74"/>
        <end position="84"/>
    </location>
</feature>
<feature type="region of interest" description="Disordered" evidence="1">
    <location>
        <begin position="50"/>
        <end position="110"/>
    </location>
</feature>
<proteinExistence type="predicted"/>
<name>A0ABV1WAT1_9ACTN</name>
<comment type="caution">
    <text evidence="2">The sequence shown here is derived from an EMBL/GenBank/DDBJ whole genome shotgun (WGS) entry which is preliminary data.</text>
</comment>
<sequence length="110" mass="11228">MIPEPVRSDEPTGGEFEFGHAGEQASQGGRRLQAGERGARAVVDAVPEGEVAGARPGHVEGGGVAALGPAGRHGPPHPGRRRTRPGGTGAPPRSTSSAAWRLVERSTEVP</sequence>